<evidence type="ECO:0000256" key="1">
    <source>
        <dbReference type="SAM" id="MobiDB-lite"/>
    </source>
</evidence>
<name>A0AAJ5SPS4_XANOO</name>
<evidence type="ECO:0000313" key="3">
    <source>
        <dbReference type="Proteomes" id="UP000187097"/>
    </source>
</evidence>
<dbReference type="Gene3D" id="2.30.110.50">
    <property type="match status" value="1"/>
</dbReference>
<dbReference type="EMBL" id="CP047493">
    <property type="protein sequence ID" value="UXW02429.1"/>
    <property type="molecule type" value="Genomic_DNA"/>
</dbReference>
<feature type="compositionally biased region" description="Basic residues" evidence="1">
    <location>
        <begin position="238"/>
        <end position="251"/>
    </location>
</feature>
<reference evidence="2" key="1">
    <citation type="submission" date="2015-01" db="EMBL/GenBank/DDBJ databases">
        <authorList>
            <person name="Midha S."/>
            <person name="Anil M.G."/>
            <person name="Mishra D."/>
            <person name="Brahma K."/>
            <person name="Laha G.S."/>
            <person name="Sundaram R.M."/>
            <person name="Sonti R.V."/>
            <person name="Patil P.B."/>
        </authorList>
    </citation>
    <scope>NUCLEOTIDE SEQUENCE</scope>
    <source>
        <strain evidence="2">IXO792</strain>
    </source>
</reference>
<reference evidence="2" key="2">
    <citation type="submission" date="2020-01" db="EMBL/GenBank/DDBJ databases">
        <title>Complete genome investigation of Xanthomonas oryzae strains.</title>
        <authorList>
            <person name="Kaur A."/>
            <person name="Bansal K."/>
            <person name="Patil P.B."/>
        </authorList>
    </citation>
    <scope>NUCLEOTIDE SEQUENCE</scope>
    <source>
        <strain evidence="2">IXO792</strain>
    </source>
</reference>
<dbReference type="SUPFAM" id="SSF69279">
    <property type="entry name" value="Phage tail proteins"/>
    <property type="match status" value="1"/>
</dbReference>
<gene>
    <name evidence="2" type="ORF">IXO792_17335</name>
</gene>
<proteinExistence type="predicted"/>
<dbReference type="Proteomes" id="UP000187097">
    <property type="component" value="Chromosome"/>
</dbReference>
<evidence type="ECO:0000313" key="2">
    <source>
        <dbReference type="EMBL" id="UXW02429.1"/>
    </source>
</evidence>
<organism evidence="2 3">
    <name type="scientific">Xanthomonas oryzae pv. oryzae</name>
    <dbReference type="NCBI Taxonomy" id="64187"/>
    <lineage>
        <taxon>Bacteria</taxon>
        <taxon>Pseudomonadati</taxon>
        <taxon>Pseudomonadota</taxon>
        <taxon>Gammaproteobacteria</taxon>
        <taxon>Lysobacterales</taxon>
        <taxon>Lysobacteraceae</taxon>
        <taxon>Xanthomonas</taxon>
    </lineage>
</organism>
<accession>A0AAJ5SPS4</accession>
<protein>
    <submittedName>
        <fullName evidence="2">Type VI secretion system tip protein VgrG</fullName>
    </submittedName>
</protein>
<sequence length="251" mass="27651">MDPVATVLSALAAPHQQERLLRLHTPLGPDVLVAETLNGRESVDGGGFRFDVGALSANAGLPLDALLGQPVLLELLTAESHTALRPFHGHVTAFERLGSNGGLARYRLRVEPWLALLAQRVDSYVFQDMSVVEIAESVFADYAGQGALAPAWRWELSDRSAYARRSLTTQYEETDFAQDADDLFFGKTLLHVQSPRGRELDSQLRCYSNLGGRRGRQRRRPPPAAVAAAAVNSTRGRALPRHRHRAARRRS</sequence>
<dbReference type="Pfam" id="PF05954">
    <property type="entry name" value="Phage_GPD"/>
    <property type="match status" value="1"/>
</dbReference>
<feature type="region of interest" description="Disordered" evidence="1">
    <location>
        <begin position="228"/>
        <end position="251"/>
    </location>
</feature>
<dbReference type="AlphaFoldDB" id="A0AAJ5SPS4"/>